<dbReference type="Pfam" id="PF06796">
    <property type="entry name" value="NapE"/>
    <property type="match status" value="1"/>
</dbReference>
<evidence type="ECO:0000313" key="3">
    <source>
        <dbReference type="Proteomes" id="UP000326557"/>
    </source>
</evidence>
<sequence length="55" mass="6336">MSWAEERKPERSKETRLFLFLVVCLFPLLSVAIVGGYGFIVWFFQMLYGPPGPPN</sequence>
<feature type="transmembrane region" description="Helical" evidence="1">
    <location>
        <begin position="17"/>
        <end position="44"/>
    </location>
</feature>
<evidence type="ECO:0000313" key="2">
    <source>
        <dbReference type="EMBL" id="VVN81347.1"/>
    </source>
</evidence>
<dbReference type="InterPro" id="IPR004448">
    <property type="entry name" value="Nitrate_reductase_NapE"/>
</dbReference>
<reference evidence="2 3" key="1">
    <citation type="submission" date="2019-09" db="EMBL/GenBank/DDBJ databases">
        <authorList>
            <person name="Chandra G."/>
            <person name="Truman W A."/>
        </authorList>
    </citation>
    <scope>NUCLEOTIDE SEQUENCE [LARGE SCALE GENOMIC DNA]</scope>
    <source>
        <strain evidence="2">PS704</strain>
    </source>
</reference>
<dbReference type="EMBL" id="CABVHP010000002">
    <property type="protein sequence ID" value="VVN81347.1"/>
    <property type="molecule type" value="Genomic_DNA"/>
</dbReference>
<accession>A0A5E7AXL7</accession>
<proteinExistence type="predicted"/>
<evidence type="ECO:0008006" key="4">
    <source>
        <dbReference type="Google" id="ProtNLM"/>
    </source>
</evidence>
<dbReference type="NCBIfam" id="TIGR02973">
    <property type="entry name" value="nitrate_rd_NapE"/>
    <property type="match status" value="1"/>
</dbReference>
<dbReference type="RefSeq" id="WP_046027232.1">
    <property type="nucleotide sequence ID" value="NZ_CABVHP010000002.1"/>
</dbReference>
<name>A0A5E7AXL7_PSEFL</name>
<keyword evidence="1" id="KW-0812">Transmembrane</keyword>
<protein>
    <recommendedName>
        <fullName evidence="4">Nitrate reductase</fullName>
    </recommendedName>
</protein>
<organism evidence="2 3">
    <name type="scientific">Pseudomonas fluorescens</name>
    <dbReference type="NCBI Taxonomy" id="294"/>
    <lineage>
        <taxon>Bacteria</taxon>
        <taxon>Pseudomonadati</taxon>
        <taxon>Pseudomonadota</taxon>
        <taxon>Gammaproteobacteria</taxon>
        <taxon>Pseudomonadales</taxon>
        <taxon>Pseudomonadaceae</taxon>
        <taxon>Pseudomonas</taxon>
    </lineage>
</organism>
<evidence type="ECO:0000256" key="1">
    <source>
        <dbReference type="SAM" id="Phobius"/>
    </source>
</evidence>
<dbReference type="Proteomes" id="UP000326557">
    <property type="component" value="Unassembled WGS sequence"/>
</dbReference>
<keyword evidence="1" id="KW-1133">Transmembrane helix</keyword>
<dbReference type="InterPro" id="IPR010649">
    <property type="entry name" value="NapE_TorE"/>
</dbReference>
<keyword evidence="1" id="KW-0472">Membrane</keyword>
<gene>
    <name evidence="2" type="ORF">PS704_01132</name>
</gene>
<dbReference type="AlphaFoldDB" id="A0A5E7AXL7"/>